<protein>
    <submittedName>
        <fullName evidence="2">Glycine betaine/carnitine/choline-binding protein OpuCC</fullName>
    </submittedName>
</protein>
<organism evidence="2">
    <name type="scientific">Peptoniphilus gorbachii</name>
    <dbReference type="NCBI Taxonomy" id="411567"/>
    <lineage>
        <taxon>Bacteria</taxon>
        <taxon>Bacillati</taxon>
        <taxon>Bacillota</taxon>
        <taxon>Tissierellia</taxon>
        <taxon>Tissierellales</taxon>
        <taxon>Peptoniphilaceae</taxon>
        <taxon>Peptoniphilus</taxon>
    </lineage>
</organism>
<sequence>MKKINKIKKIILLFIILPIFLTSCTLPGIGGNTKTNVVVATGSNTERQILGEIVKQMIEHDTDLDVSLITNLSSSVLNHIAMLKGDVNVVGAMYTGTALSGELGMKPIKDPKKAEEVVMKEYYKRWERYWYPSFGFDNTYAFMVTKKFAEENNVKKVSDLEKLKDKVSLGVDTAWIKREGDGYKAFKEIYGFDFKEIYPMDIGLVYTALASGEMDVVLGYSTDGKISSYDLVVLEDDKRLFPPYDCSPVASKAIVEKYPEVEETIMKLVGKISSETMQELNRQADEDLEMPKKVAENFLKKNNYFEDLKVDKNKIKEYKEFVEGGKNV</sequence>
<dbReference type="Pfam" id="PF04069">
    <property type="entry name" value="OpuAC"/>
    <property type="match status" value="1"/>
</dbReference>
<dbReference type="Gene3D" id="3.40.190.120">
    <property type="entry name" value="Osmoprotection protein (prox), domain 2"/>
    <property type="match status" value="1"/>
</dbReference>
<dbReference type="AlphaFoldDB" id="A0A6N2Z120"/>
<evidence type="ECO:0000259" key="1">
    <source>
        <dbReference type="Pfam" id="PF04069"/>
    </source>
</evidence>
<name>A0A6N2Z120_9FIRM</name>
<dbReference type="GO" id="GO:0022857">
    <property type="term" value="F:transmembrane transporter activity"/>
    <property type="evidence" value="ECO:0007669"/>
    <property type="project" value="InterPro"/>
</dbReference>
<feature type="domain" description="ABC-type glycine betaine transport system substrate-binding" evidence="1">
    <location>
        <begin position="36"/>
        <end position="301"/>
    </location>
</feature>
<dbReference type="InterPro" id="IPR007210">
    <property type="entry name" value="ABC_Gly_betaine_transp_sub-bd"/>
</dbReference>
<dbReference type="EMBL" id="CACRUP010000003">
    <property type="protein sequence ID" value="VYT73085.1"/>
    <property type="molecule type" value="Genomic_DNA"/>
</dbReference>
<dbReference type="PROSITE" id="PS51257">
    <property type="entry name" value="PROKAR_LIPOPROTEIN"/>
    <property type="match status" value="1"/>
</dbReference>
<accession>A0A6N2Z120</accession>
<proteinExistence type="predicted"/>
<evidence type="ECO:0000313" key="2">
    <source>
        <dbReference type="EMBL" id="VYT73085.1"/>
    </source>
</evidence>
<dbReference type="GO" id="GO:0043190">
    <property type="term" value="C:ATP-binding cassette (ABC) transporter complex"/>
    <property type="evidence" value="ECO:0007669"/>
    <property type="project" value="InterPro"/>
</dbReference>
<dbReference type="SUPFAM" id="SSF53850">
    <property type="entry name" value="Periplasmic binding protein-like II"/>
    <property type="match status" value="1"/>
</dbReference>
<dbReference type="RefSeq" id="WP_421949773.1">
    <property type="nucleotide sequence ID" value="NZ_CACRUP010000003.1"/>
</dbReference>
<reference evidence="2" key="1">
    <citation type="submission" date="2019-11" db="EMBL/GenBank/DDBJ databases">
        <authorList>
            <person name="Feng L."/>
        </authorList>
    </citation>
    <scope>NUCLEOTIDE SEQUENCE</scope>
    <source>
        <strain evidence="2">PgorbachiiLFYP46</strain>
    </source>
</reference>
<gene>
    <name evidence="2" type="primary">opuCC</name>
    <name evidence="2" type="ORF">PGLFYP46_00911</name>
</gene>
<dbReference type="CDD" id="cd13608">
    <property type="entry name" value="PBP2_OpuCC_like"/>
    <property type="match status" value="1"/>
</dbReference>
<dbReference type="Gene3D" id="3.40.190.10">
    <property type="entry name" value="Periplasmic binding protein-like II"/>
    <property type="match status" value="1"/>
</dbReference>